<organism evidence="1 2">
    <name type="scientific">Metapseudomonas otitidis</name>
    <dbReference type="NCBI Taxonomy" id="319939"/>
    <lineage>
        <taxon>Bacteria</taxon>
        <taxon>Pseudomonadati</taxon>
        <taxon>Pseudomonadota</taxon>
        <taxon>Gammaproteobacteria</taxon>
        <taxon>Pseudomonadales</taxon>
        <taxon>Pseudomonadaceae</taxon>
        <taxon>Metapseudomonas</taxon>
    </lineage>
</organism>
<dbReference type="Pfam" id="PF07867">
    <property type="entry name" value="DUF1654"/>
    <property type="match status" value="1"/>
</dbReference>
<proteinExistence type="predicted"/>
<comment type="caution">
    <text evidence="1">The sequence shown here is derived from an EMBL/GenBank/DDBJ whole genome shotgun (WGS) entry which is preliminary data.</text>
</comment>
<dbReference type="AlphaFoldDB" id="A0A7X3H7T5"/>
<sequence length="104" mass="11905">MAKQKSKQQPERRQPTSFERLGLRVSAMINSPRAQVDRCVTIHRLDTDEDDAWEAVLEMLAETDGVELDFNDDGTITLRWEIEREEGSAVEEGEILALEEQSPF</sequence>
<accession>A0A7X3H7T5</accession>
<evidence type="ECO:0000313" key="1">
    <source>
        <dbReference type="EMBL" id="MWK56934.1"/>
    </source>
</evidence>
<dbReference type="RefSeq" id="WP_160481051.1">
    <property type="nucleotide sequence ID" value="NZ_JAMYBQ010000013.1"/>
</dbReference>
<evidence type="ECO:0000313" key="2">
    <source>
        <dbReference type="Proteomes" id="UP000461288"/>
    </source>
</evidence>
<reference evidence="1 2" key="1">
    <citation type="submission" date="2019-12" db="EMBL/GenBank/DDBJ databases">
        <title>Draft genome sequence of Pseudomonas otitidis recovered from a chicken carcass.</title>
        <authorList>
            <person name="Vieira T.R."/>
            <person name="Oliviera E.F.C."/>
            <person name="Silva N.M.V."/>
            <person name="Sambrano G.E."/>
            <person name="Cibulski S.P."/>
            <person name="Cardoso M.R.I."/>
        </authorList>
    </citation>
    <scope>NUCLEOTIDE SEQUENCE [LARGE SCALE GENOMIC DNA]</scope>
    <source>
        <strain evidence="1 2">25_K</strain>
    </source>
</reference>
<gene>
    <name evidence="1" type="ORF">GO594_13185</name>
</gene>
<dbReference type="Proteomes" id="UP000461288">
    <property type="component" value="Unassembled WGS sequence"/>
</dbReference>
<dbReference type="InterPro" id="IPR012449">
    <property type="entry name" value="Phage_F116_Orf28"/>
</dbReference>
<protein>
    <submittedName>
        <fullName evidence="1">DUF1654 domain-containing protein</fullName>
    </submittedName>
</protein>
<name>A0A7X3H7T5_9GAMM</name>
<dbReference type="EMBL" id="WTFN01000027">
    <property type="protein sequence ID" value="MWK56934.1"/>
    <property type="molecule type" value="Genomic_DNA"/>
</dbReference>